<dbReference type="EMBL" id="LXQA010403068">
    <property type="protein sequence ID" value="MCI49563.1"/>
    <property type="molecule type" value="Genomic_DNA"/>
</dbReference>
<protein>
    <submittedName>
        <fullName evidence="1">Uncharacterized protein</fullName>
    </submittedName>
</protein>
<organism evidence="1 2">
    <name type="scientific">Trifolium medium</name>
    <dbReference type="NCBI Taxonomy" id="97028"/>
    <lineage>
        <taxon>Eukaryota</taxon>
        <taxon>Viridiplantae</taxon>
        <taxon>Streptophyta</taxon>
        <taxon>Embryophyta</taxon>
        <taxon>Tracheophyta</taxon>
        <taxon>Spermatophyta</taxon>
        <taxon>Magnoliopsida</taxon>
        <taxon>eudicotyledons</taxon>
        <taxon>Gunneridae</taxon>
        <taxon>Pentapetalae</taxon>
        <taxon>rosids</taxon>
        <taxon>fabids</taxon>
        <taxon>Fabales</taxon>
        <taxon>Fabaceae</taxon>
        <taxon>Papilionoideae</taxon>
        <taxon>50 kb inversion clade</taxon>
        <taxon>NPAAA clade</taxon>
        <taxon>Hologalegina</taxon>
        <taxon>IRL clade</taxon>
        <taxon>Trifolieae</taxon>
        <taxon>Trifolium</taxon>
    </lineage>
</organism>
<accession>A0A392SL20</accession>
<reference evidence="1 2" key="1">
    <citation type="journal article" date="2018" name="Front. Plant Sci.">
        <title>Red Clover (Trifolium pratense) and Zigzag Clover (T. medium) - A Picture of Genomic Similarities and Differences.</title>
        <authorList>
            <person name="Dluhosova J."/>
            <person name="Istvanek J."/>
            <person name="Nedelnik J."/>
            <person name="Repkova J."/>
        </authorList>
    </citation>
    <scope>NUCLEOTIDE SEQUENCE [LARGE SCALE GENOMIC DNA]</scope>
    <source>
        <strain evidence="2">cv. 10/8</strain>
        <tissue evidence="1">Leaf</tissue>
    </source>
</reference>
<dbReference type="Proteomes" id="UP000265520">
    <property type="component" value="Unassembled WGS sequence"/>
</dbReference>
<proteinExistence type="predicted"/>
<keyword evidence="2" id="KW-1185">Reference proteome</keyword>
<comment type="caution">
    <text evidence="1">The sequence shown here is derived from an EMBL/GenBank/DDBJ whole genome shotgun (WGS) entry which is preliminary data.</text>
</comment>
<feature type="non-terminal residue" evidence="1">
    <location>
        <position position="63"/>
    </location>
</feature>
<evidence type="ECO:0000313" key="2">
    <source>
        <dbReference type="Proteomes" id="UP000265520"/>
    </source>
</evidence>
<evidence type="ECO:0000313" key="1">
    <source>
        <dbReference type="EMBL" id="MCI49563.1"/>
    </source>
</evidence>
<dbReference type="AlphaFoldDB" id="A0A392SL20"/>
<name>A0A392SL20_9FABA</name>
<sequence>MKVVDLCVSFPTNICASQWDTRSPSYDLCNESLSCRKSCTNWWLAPRHQEQSRTAKSTLFVAP</sequence>